<dbReference type="InterPro" id="IPR000032">
    <property type="entry name" value="HPr-like"/>
</dbReference>
<evidence type="ECO:0000259" key="1">
    <source>
        <dbReference type="PROSITE" id="PS51350"/>
    </source>
</evidence>
<dbReference type="Gene3D" id="3.30.1340.10">
    <property type="entry name" value="HPr-like"/>
    <property type="match status" value="1"/>
</dbReference>
<dbReference type="AlphaFoldDB" id="A0A0E2HLR3"/>
<protein>
    <recommendedName>
        <fullName evidence="1">HPr domain-containing protein</fullName>
    </recommendedName>
</protein>
<feature type="domain" description="HPr" evidence="1">
    <location>
        <begin position="1"/>
        <end position="75"/>
    </location>
</feature>
<dbReference type="HOGENOM" id="CLU_136230_4_4_9"/>
<dbReference type="PROSITE" id="PS00589">
    <property type="entry name" value="PTS_HPR_SER"/>
    <property type="match status" value="1"/>
</dbReference>
<dbReference type="EMBL" id="AGYR01000036">
    <property type="protein sequence ID" value="ENZ12954.1"/>
    <property type="molecule type" value="Genomic_DNA"/>
</dbReference>
<accession>A0A0E2HLR3</accession>
<sequence length="75" mass="8446">MKRILVKFDQADQIINFVRIMNRFECDADVKCGSRMVDAKSIVGVLSLAKSKTVELILHTDDCDQLMEEIAPFAA</sequence>
<evidence type="ECO:0000313" key="2">
    <source>
        <dbReference type="EMBL" id="ENZ12954.1"/>
    </source>
</evidence>
<dbReference type="SUPFAM" id="SSF55594">
    <property type="entry name" value="HPr-like"/>
    <property type="match status" value="1"/>
</dbReference>
<gene>
    <name evidence="2" type="ORF">HMPREF1090_03235</name>
</gene>
<dbReference type="InterPro" id="IPR002114">
    <property type="entry name" value="PTS_HPr_Ser_P_site"/>
</dbReference>
<organism evidence="2 3">
    <name type="scientific">[Clostridium] clostridioforme 90A8</name>
    <dbReference type="NCBI Taxonomy" id="999408"/>
    <lineage>
        <taxon>Bacteria</taxon>
        <taxon>Bacillati</taxon>
        <taxon>Bacillota</taxon>
        <taxon>Clostridia</taxon>
        <taxon>Lachnospirales</taxon>
        <taxon>Lachnospiraceae</taxon>
        <taxon>Enterocloster</taxon>
    </lineage>
</organism>
<reference evidence="2 3" key="1">
    <citation type="submission" date="2013-01" db="EMBL/GenBank/DDBJ databases">
        <title>The Genome Sequence of Clostridium clostridioforme 90A8.</title>
        <authorList>
            <consortium name="The Broad Institute Genome Sequencing Platform"/>
            <person name="Earl A."/>
            <person name="Ward D."/>
            <person name="Feldgarden M."/>
            <person name="Gevers D."/>
            <person name="Courvalin P."/>
            <person name="Lambert T."/>
            <person name="Walker B."/>
            <person name="Young S.K."/>
            <person name="Zeng Q."/>
            <person name="Gargeya S."/>
            <person name="Fitzgerald M."/>
            <person name="Haas B."/>
            <person name="Abouelleil A."/>
            <person name="Alvarado L."/>
            <person name="Arachchi H.M."/>
            <person name="Berlin A.M."/>
            <person name="Chapman S.B."/>
            <person name="Dewar J."/>
            <person name="Goldberg J."/>
            <person name="Griggs A."/>
            <person name="Gujja S."/>
            <person name="Hansen M."/>
            <person name="Howarth C."/>
            <person name="Imamovic A."/>
            <person name="Larimer J."/>
            <person name="McCowan C."/>
            <person name="Murphy C."/>
            <person name="Neiman D."/>
            <person name="Pearson M."/>
            <person name="Priest M."/>
            <person name="Roberts A."/>
            <person name="Saif S."/>
            <person name="Shea T."/>
            <person name="Sisk P."/>
            <person name="Sykes S."/>
            <person name="Wortman J."/>
            <person name="Nusbaum C."/>
            <person name="Birren B."/>
        </authorList>
    </citation>
    <scope>NUCLEOTIDE SEQUENCE [LARGE SCALE GENOMIC DNA]</scope>
    <source>
        <strain evidence="2 3">90A8</strain>
    </source>
</reference>
<dbReference type="Pfam" id="PF00381">
    <property type="entry name" value="PTS-HPr"/>
    <property type="match status" value="1"/>
</dbReference>
<dbReference type="RefSeq" id="WP_002565147.1">
    <property type="nucleotide sequence ID" value="NZ_KB850978.1"/>
</dbReference>
<dbReference type="Proteomes" id="UP000013085">
    <property type="component" value="Unassembled WGS sequence"/>
</dbReference>
<dbReference type="PROSITE" id="PS51350">
    <property type="entry name" value="PTS_HPR_DOM"/>
    <property type="match status" value="1"/>
</dbReference>
<comment type="caution">
    <text evidence="2">The sequence shown here is derived from an EMBL/GenBank/DDBJ whole genome shotgun (WGS) entry which is preliminary data.</text>
</comment>
<evidence type="ECO:0000313" key="3">
    <source>
        <dbReference type="Proteomes" id="UP000013085"/>
    </source>
</evidence>
<dbReference type="GeneID" id="23113207"/>
<dbReference type="InterPro" id="IPR035895">
    <property type="entry name" value="HPr-like_sf"/>
</dbReference>
<dbReference type="PATRIC" id="fig|999408.3.peg.3498"/>
<proteinExistence type="predicted"/>
<name>A0A0E2HLR3_9FIRM</name>